<accession>A0A6V8KCM2</accession>
<dbReference type="Gene3D" id="1.10.3720.10">
    <property type="entry name" value="MetI-like"/>
    <property type="match status" value="1"/>
</dbReference>
<dbReference type="GO" id="GO:0031460">
    <property type="term" value="P:glycine betaine transport"/>
    <property type="evidence" value="ECO:0007669"/>
    <property type="project" value="TreeGrafter"/>
</dbReference>
<dbReference type="CDD" id="cd06261">
    <property type="entry name" value="TM_PBP2"/>
    <property type="match status" value="1"/>
</dbReference>
<dbReference type="InterPro" id="IPR051204">
    <property type="entry name" value="ABC_transp_perm/SBD"/>
</dbReference>
<proteinExistence type="inferred from homology"/>
<dbReference type="Proteomes" id="UP000482800">
    <property type="component" value="Unassembled WGS sequence"/>
</dbReference>
<sequence>MEPEGGKVRAENPFQQAVTWLNDPLNWTNPGGILDRLGEHLWISAAAVALGCMVAWPIGMWLGHSGRGGSAVVMISNLTLAIPTIALLTILPLTFLGFGKPPVVVALAVFAVPPLLANAYTGVRSIDPEARDAARGMGLSGWQVLGRVELPLAVPYLAAGFRTASVQVVATAALASFVNGGGLGQIISAGFGLGIAVGGGQILAGGILVAVLAILVEALLAVVERAVTPKPLRRARGRAARRAAAATGNA</sequence>
<gene>
    <name evidence="8" type="ORF">Phou_043610</name>
</gene>
<evidence type="ECO:0000256" key="1">
    <source>
        <dbReference type="ARBA" id="ARBA00004141"/>
    </source>
</evidence>
<reference evidence="8 9" key="1">
    <citation type="submission" date="2020-03" db="EMBL/GenBank/DDBJ databases">
        <title>Whole genome shotgun sequence of Phytohabitans houttuyneae NBRC 108639.</title>
        <authorList>
            <person name="Komaki H."/>
            <person name="Tamura T."/>
        </authorList>
    </citation>
    <scope>NUCLEOTIDE SEQUENCE [LARGE SCALE GENOMIC DNA]</scope>
    <source>
        <strain evidence="8 9">NBRC 108639</strain>
    </source>
</reference>
<dbReference type="GO" id="GO:0005886">
    <property type="term" value="C:plasma membrane"/>
    <property type="evidence" value="ECO:0007669"/>
    <property type="project" value="UniProtKB-SubCell"/>
</dbReference>
<evidence type="ECO:0000256" key="2">
    <source>
        <dbReference type="ARBA" id="ARBA00022448"/>
    </source>
</evidence>
<dbReference type="EMBL" id="BLPF01000001">
    <property type="protein sequence ID" value="GFJ80181.1"/>
    <property type="molecule type" value="Genomic_DNA"/>
</dbReference>
<evidence type="ECO:0000313" key="9">
    <source>
        <dbReference type="Proteomes" id="UP000482800"/>
    </source>
</evidence>
<feature type="domain" description="ABC transmembrane type-1" evidence="7">
    <location>
        <begin position="37"/>
        <end position="220"/>
    </location>
</feature>
<dbReference type="PANTHER" id="PTHR30177:SF33">
    <property type="entry name" value="POSSIBLE OSMOPROTECTANT (GLYCINE BETAINE_CARNITINE_CHOLINE_L-PROLINE) TRANSPORT INTEGRAL MEMBRANE PROTEIN ABC TRANSPORTER PROZ"/>
    <property type="match status" value="1"/>
</dbReference>
<evidence type="ECO:0000256" key="5">
    <source>
        <dbReference type="ARBA" id="ARBA00023136"/>
    </source>
</evidence>
<feature type="transmembrane region" description="Helical" evidence="6">
    <location>
        <begin position="75"/>
        <end position="98"/>
    </location>
</feature>
<name>A0A6V8KCM2_9ACTN</name>
<feature type="transmembrane region" description="Helical" evidence="6">
    <location>
        <begin position="41"/>
        <end position="63"/>
    </location>
</feature>
<comment type="subcellular location">
    <subcellularLocation>
        <location evidence="6">Cell membrane</location>
        <topology evidence="6">Multi-pass membrane protein</topology>
    </subcellularLocation>
    <subcellularLocation>
        <location evidence="1">Membrane</location>
        <topology evidence="1">Multi-pass membrane protein</topology>
    </subcellularLocation>
</comment>
<dbReference type="InterPro" id="IPR035906">
    <property type="entry name" value="MetI-like_sf"/>
</dbReference>
<keyword evidence="3 6" id="KW-0812">Transmembrane</keyword>
<dbReference type="AlphaFoldDB" id="A0A6V8KCM2"/>
<evidence type="ECO:0000256" key="6">
    <source>
        <dbReference type="RuleBase" id="RU363032"/>
    </source>
</evidence>
<evidence type="ECO:0000259" key="7">
    <source>
        <dbReference type="PROSITE" id="PS50928"/>
    </source>
</evidence>
<feature type="transmembrane region" description="Helical" evidence="6">
    <location>
        <begin position="104"/>
        <end position="123"/>
    </location>
</feature>
<comment type="caution">
    <text evidence="8">The sequence shown here is derived from an EMBL/GenBank/DDBJ whole genome shotgun (WGS) entry which is preliminary data.</text>
</comment>
<keyword evidence="2 6" id="KW-0813">Transport</keyword>
<dbReference type="PANTHER" id="PTHR30177">
    <property type="entry name" value="GLYCINE BETAINE/L-PROLINE TRANSPORT SYSTEM PERMEASE PROTEIN PROW"/>
    <property type="match status" value="1"/>
</dbReference>
<evidence type="ECO:0000313" key="8">
    <source>
        <dbReference type="EMBL" id="GFJ80181.1"/>
    </source>
</evidence>
<dbReference type="PROSITE" id="PS50928">
    <property type="entry name" value="ABC_TM1"/>
    <property type="match status" value="1"/>
</dbReference>
<feature type="transmembrane region" description="Helical" evidence="6">
    <location>
        <begin position="168"/>
        <end position="196"/>
    </location>
</feature>
<dbReference type="SUPFAM" id="SSF161098">
    <property type="entry name" value="MetI-like"/>
    <property type="match status" value="1"/>
</dbReference>
<reference evidence="8 9" key="2">
    <citation type="submission" date="2020-03" db="EMBL/GenBank/DDBJ databases">
        <authorList>
            <person name="Ichikawa N."/>
            <person name="Kimura A."/>
            <person name="Kitahashi Y."/>
            <person name="Uohara A."/>
        </authorList>
    </citation>
    <scope>NUCLEOTIDE SEQUENCE [LARGE SCALE GENOMIC DNA]</scope>
    <source>
        <strain evidence="8 9">NBRC 108639</strain>
    </source>
</reference>
<evidence type="ECO:0000256" key="3">
    <source>
        <dbReference type="ARBA" id="ARBA00022692"/>
    </source>
</evidence>
<evidence type="ECO:0000256" key="4">
    <source>
        <dbReference type="ARBA" id="ARBA00022989"/>
    </source>
</evidence>
<keyword evidence="4 6" id="KW-1133">Transmembrane helix</keyword>
<keyword evidence="5 6" id="KW-0472">Membrane</keyword>
<keyword evidence="9" id="KW-1185">Reference proteome</keyword>
<feature type="transmembrane region" description="Helical" evidence="6">
    <location>
        <begin position="202"/>
        <end position="223"/>
    </location>
</feature>
<dbReference type="GO" id="GO:0055085">
    <property type="term" value="P:transmembrane transport"/>
    <property type="evidence" value="ECO:0007669"/>
    <property type="project" value="InterPro"/>
</dbReference>
<dbReference type="Pfam" id="PF00528">
    <property type="entry name" value="BPD_transp_1"/>
    <property type="match status" value="1"/>
</dbReference>
<dbReference type="InterPro" id="IPR000515">
    <property type="entry name" value="MetI-like"/>
</dbReference>
<organism evidence="8 9">
    <name type="scientific">Phytohabitans houttuyneae</name>
    <dbReference type="NCBI Taxonomy" id="1076126"/>
    <lineage>
        <taxon>Bacteria</taxon>
        <taxon>Bacillati</taxon>
        <taxon>Actinomycetota</taxon>
        <taxon>Actinomycetes</taxon>
        <taxon>Micromonosporales</taxon>
        <taxon>Micromonosporaceae</taxon>
    </lineage>
</organism>
<protein>
    <recommendedName>
        <fullName evidence="7">ABC transmembrane type-1 domain-containing protein</fullName>
    </recommendedName>
</protein>
<comment type="similarity">
    <text evidence="6">Belongs to the binding-protein-dependent transport system permease family.</text>
</comment>